<feature type="domain" description="SMP-30/Gluconolactonase/LRE-like region" evidence="2">
    <location>
        <begin position="129"/>
        <end position="226"/>
    </location>
</feature>
<dbReference type="Gene3D" id="2.130.10.10">
    <property type="entry name" value="YVTN repeat-like/Quinoprotein amine dehydrogenase"/>
    <property type="match status" value="1"/>
</dbReference>
<accession>Q1INW7</accession>
<dbReference type="InterPro" id="IPR011044">
    <property type="entry name" value="Quino_amine_DH_bsu"/>
</dbReference>
<dbReference type="HOGENOM" id="CLU_815815_0_0_0"/>
<gene>
    <name evidence="3" type="ordered locus">Acid345_2432</name>
</gene>
<keyword evidence="4" id="KW-1185">Reference proteome</keyword>
<organism evidence="3 4">
    <name type="scientific">Koribacter versatilis (strain Ellin345)</name>
    <dbReference type="NCBI Taxonomy" id="204669"/>
    <lineage>
        <taxon>Bacteria</taxon>
        <taxon>Pseudomonadati</taxon>
        <taxon>Acidobacteriota</taxon>
        <taxon>Terriglobia</taxon>
        <taxon>Terriglobales</taxon>
        <taxon>Candidatus Korobacteraceae</taxon>
        <taxon>Candidatus Korobacter</taxon>
    </lineage>
</organism>
<dbReference type="PANTHER" id="PTHR47197:SF3">
    <property type="entry name" value="DIHYDRO-HEME D1 DEHYDROGENASE"/>
    <property type="match status" value="1"/>
</dbReference>
<evidence type="ECO:0000256" key="1">
    <source>
        <dbReference type="SAM" id="SignalP"/>
    </source>
</evidence>
<feature type="chain" id="PRO_5004191785" description="SMP-30/Gluconolactonase/LRE-like region domain-containing protein" evidence="1">
    <location>
        <begin position="26"/>
        <end position="340"/>
    </location>
</feature>
<dbReference type="InterPro" id="IPR013658">
    <property type="entry name" value="SGL"/>
</dbReference>
<dbReference type="eggNOG" id="COG3391">
    <property type="taxonomic scope" value="Bacteria"/>
</dbReference>
<dbReference type="InterPro" id="IPR015943">
    <property type="entry name" value="WD40/YVTN_repeat-like_dom_sf"/>
</dbReference>
<dbReference type="RefSeq" id="WP_011523234.1">
    <property type="nucleotide sequence ID" value="NC_008009.1"/>
</dbReference>
<dbReference type="EnsemblBacteria" id="ABF41433">
    <property type="protein sequence ID" value="ABF41433"/>
    <property type="gene ID" value="Acid345_2432"/>
</dbReference>
<evidence type="ECO:0000313" key="3">
    <source>
        <dbReference type="EMBL" id="ABF41433.1"/>
    </source>
</evidence>
<feature type="signal peptide" evidence="1">
    <location>
        <begin position="1"/>
        <end position="25"/>
    </location>
</feature>
<dbReference type="InterPro" id="IPR051200">
    <property type="entry name" value="Host-pathogen_enzymatic-act"/>
</dbReference>
<evidence type="ECO:0000259" key="2">
    <source>
        <dbReference type="Pfam" id="PF08450"/>
    </source>
</evidence>
<dbReference type="AlphaFoldDB" id="Q1INW7"/>
<dbReference type="STRING" id="204669.Acid345_2432"/>
<keyword evidence="1" id="KW-0732">Signal</keyword>
<dbReference type="Proteomes" id="UP000002432">
    <property type="component" value="Chromosome"/>
</dbReference>
<dbReference type="Pfam" id="PF08450">
    <property type="entry name" value="SGL"/>
    <property type="match status" value="1"/>
</dbReference>
<proteinExistence type="predicted"/>
<dbReference type="SUPFAM" id="SSF50969">
    <property type="entry name" value="YVTN repeat-like/Quinoprotein amine dehydrogenase"/>
    <property type="match status" value="1"/>
</dbReference>
<dbReference type="PANTHER" id="PTHR47197">
    <property type="entry name" value="PROTEIN NIRF"/>
    <property type="match status" value="1"/>
</dbReference>
<reference evidence="3 4" key="1">
    <citation type="journal article" date="2009" name="Appl. Environ. Microbiol.">
        <title>Three genomes from the phylum Acidobacteria provide insight into the lifestyles of these microorganisms in soils.</title>
        <authorList>
            <person name="Ward N.L."/>
            <person name="Challacombe J.F."/>
            <person name="Janssen P.H."/>
            <person name="Henrissat B."/>
            <person name="Coutinho P.M."/>
            <person name="Wu M."/>
            <person name="Xie G."/>
            <person name="Haft D.H."/>
            <person name="Sait M."/>
            <person name="Badger J."/>
            <person name="Barabote R.D."/>
            <person name="Bradley B."/>
            <person name="Brettin T.S."/>
            <person name="Brinkac L.M."/>
            <person name="Bruce D."/>
            <person name="Creasy T."/>
            <person name="Daugherty S.C."/>
            <person name="Davidsen T.M."/>
            <person name="DeBoy R.T."/>
            <person name="Detter J.C."/>
            <person name="Dodson R.J."/>
            <person name="Durkin A.S."/>
            <person name="Ganapathy A."/>
            <person name="Gwinn-Giglio M."/>
            <person name="Han C.S."/>
            <person name="Khouri H."/>
            <person name="Kiss H."/>
            <person name="Kothari S.P."/>
            <person name="Madupu R."/>
            <person name="Nelson K.E."/>
            <person name="Nelson W.C."/>
            <person name="Paulsen I."/>
            <person name="Penn K."/>
            <person name="Ren Q."/>
            <person name="Rosovitz M.J."/>
            <person name="Selengut J.D."/>
            <person name="Shrivastava S."/>
            <person name="Sullivan S.A."/>
            <person name="Tapia R."/>
            <person name="Thompson L.S."/>
            <person name="Watkins K.L."/>
            <person name="Yang Q."/>
            <person name="Yu C."/>
            <person name="Zafar N."/>
            <person name="Zhou L."/>
            <person name="Kuske C.R."/>
        </authorList>
    </citation>
    <scope>NUCLEOTIDE SEQUENCE [LARGE SCALE GENOMIC DNA]</scope>
    <source>
        <strain evidence="3 4">Ellin345</strain>
    </source>
</reference>
<evidence type="ECO:0000313" key="4">
    <source>
        <dbReference type="Proteomes" id="UP000002432"/>
    </source>
</evidence>
<sequence>MRKVLVLLITLFVGAGFSQSRPVAATPPSQARLSTVAMIDLPGRPGFDSVAIANNLVVIAHTGANTVDVFDPQKRRMVAQITNIAQPRGIAVDAKNSRFFVACANSTINVVSSQDWQVKDTFSVDGSPDVIALSPDGLRLYIGDKMNSSVSAVDTSLRKTIATAQLDGRPEAIAVGDGNLAYVSVQDAAEVASIDPQMKVVGQFKLQASQPTALVFDPGAHRLYVAVRGAVLALDAANGAEVSRVAAPRGVSSLDFDPVSRMLFAAGGGSVASFSANGGVLRAVDELPADVKGHSLVFDASRGLLFLPGGREGRSKMLIVRDISGGAAPSAAPAEASLHK</sequence>
<protein>
    <recommendedName>
        <fullName evidence="2">SMP-30/Gluconolactonase/LRE-like region domain-containing protein</fullName>
    </recommendedName>
</protein>
<dbReference type="OrthoDB" id="104872at2"/>
<dbReference type="EMBL" id="CP000360">
    <property type="protein sequence ID" value="ABF41433.1"/>
    <property type="molecule type" value="Genomic_DNA"/>
</dbReference>
<dbReference type="KEGG" id="aba:Acid345_2432"/>
<name>Q1INW7_KORVE</name>